<dbReference type="PROSITE" id="PS01086">
    <property type="entry name" value="RIBUL_P_3_EPIMER_2"/>
    <property type="match status" value="1"/>
</dbReference>
<comment type="cofactor">
    <cofactor evidence="3">
        <name>Co(2+)</name>
        <dbReference type="ChEBI" id="CHEBI:48828"/>
    </cofactor>
</comment>
<dbReference type="GO" id="GO:0046872">
    <property type="term" value="F:metal ion binding"/>
    <property type="evidence" value="ECO:0007669"/>
    <property type="project" value="UniProtKB-UniRule"/>
</dbReference>
<evidence type="ECO:0000256" key="14">
    <source>
        <dbReference type="PIRSR" id="PIRSR001461-3"/>
    </source>
</evidence>
<dbReference type="FunFam" id="3.20.20.70:FF:000004">
    <property type="entry name" value="Ribulose-phosphate 3-epimerase"/>
    <property type="match status" value="1"/>
</dbReference>
<dbReference type="PROSITE" id="PS01085">
    <property type="entry name" value="RIBUL_P_3_EPIMER_1"/>
    <property type="match status" value="1"/>
</dbReference>
<dbReference type="PANTHER" id="PTHR11749">
    <property type="entry name" value="RIBULOSE-5-PHOSPHATE-3-EPIMERASE"/>
    <property type="match status" value="1"/>
</dbReference>
<feature type="binding site" evidence="10 13">
    <location>
        <position position="173"/>
    </location>
    <ligand>
        <name>a divalent metal cation</name>
        <dbReference type="ChEBI" id="CHEBI:60240"/>
    </ligand>
</feature>
<dbReference type="HAMAP" id="MF_02227">
    <property type="entry name" value="RPE"/>
    <property type="match status" value="1"/>
</dbReference>
<keyword evidence="8 10" id="KW-0479">Metal-binding</keyword>
<dbReference type="NCBIfam" id="NF004076">
    <property type="entry name" value="PRK05581.1-4"/>
    <property type="match status" value="1"/>
</dbReference>
<reference evidence="15 16" key="1">
    <citation type="submission" date="2018-12" db="EMBL/GenBank/DDBJ databases">
        <authorList>
            <consortium name="Pathogen Informatics"/>
        </authorList>
    </citation>
    <scope>NUCLEOTIDE SEQUENCE [LARGE SCALE GENOMIC DNA]</scope>
    <source>
        <strain evidence="15 16">NCTC11541</strain>
    </source>
</reference>
<gene>
    <name evidence="10 15" type="primary">rpe</name>
    <name evidence="15" type="ORF">NCTC11541_00765</name>
</gene>
<feature type="binding site" evidence="10 14">
    <location>
        <position position="6"/>
    </location>
    <ligand>
        <name>substrate</name>
    </ligand>
</feature>
<dbReference type="InterPro" id="IPR026019">
    <property type="entry name" value="Ribul_P_3_epim"/>
</dbReference>
<feature type="binding site" evidence="10 13">
    <location>
        <position position="31"/>
    </location>
    <ligand>
        <name>a divalent metal cation</name>
        <dbReference type="ChEBI" id="CHEBI:60240"/>
    </ligand>
</feature>
<feature type="active site" description="Proton donor" evidence="10 12">
    <location>
        <position position="173"/>
    </location>
</feature>
<evidence type="ECO:0000256" key="7">
    <source>
        <dbReference type="ARBA" id="ARBA00013188"/>
    </source>
</evidence>
<feature type="binding site" evidence="10 13">
    <location>
        <position position="64"/>
    </location>
    <ligand>
        <name>a divalent metal cation</name>
        <dbReference type="ChEBI" id="CHEBI:60240"/>
    </ligand>
</feature>
<organism evidence="15 16">
    <name type="scientific">Campylobacter upsaliensis</name>
    <dbReference type="NCBI Taxonomy" id="28080"/>
    <lineage>
        <taxon>Bacteria</taxon>
        <taxon>Pseudomonadati</taxon>
        <taxon>Campylobacterota</taxon>
        <taxon>Epsilonproteobacteria</taxon>
        <taxon>Campylobacterales</taxon>
        <taxon>Campylobacteraceae</taxon>
        <taxon>Campylobacter</taxon>
    </lineage>
</organism>
<evidence type="ECO:0000256" key="6">
    <source>
        <dbReference type="ARBA" id="ARBA00009541"/>
    </source>
</evidence>
<dbReference type="GO" id="GO:0005737">
    <property type="term" value="C:cytoplasm"/>
    <property type="evidence" value="ECO:0007669"/>
    <property type="project" value="UniProtKB-ARBA"/>
</dbReference>
<evidence type="ECO:0000256" key="5">
    <source>
        <dbReference type="ARBA" id="ARBA00001954"/>
    </source>
</evidence>
<evidence type="ECO:0000256" key="9">
    <source>
        <dbReference type="ARBA" id="ARBA00023235"/>
    </source>
</evidence>
<dbReference type="SUPFAM" id="SSF51366">
    <property type="entry name" value="Ribulose-phoshate binding barrel"/>
    <property type="match status" value="1"/>
</dbReference>
<comment type="caution">
    <text evidence="10">Lacks conserved residue(s) required for the propagation of feature annotation.</text>
</comment>
<keyword evidence="13" id="KW-0464">Manganese</keyword>
<evidence type="ECO:0000256" key="8">
    <source>
        <dbReference type="ARBA" id="ARBA00022723"/>
    </source>
</evidence>
<dbReference type="InterPro" id="IPR011060">
    <property type="entry name" value="RibuloseP-bd_barrel"/>
</dbReference>
<dbReference type="OrthoDB" id="1645589at2"/>
<feature type="binding site" evidence="10">
    <location>
        <begin position="173"/>
        <end position="175"/>
    </location>
    <ligand>
        <name>substrate</name>
    </ligand>
</feature>
<dbReference type="Proteomes" id="UP000278157">
    <property type="component" value="Chromosome"/>
</dbReference>
<dbReference type="GO" id="GO:0004750">
    <property type="term" value="F:D-ribulose-phosphate 3-epimerase activity"/>
    <property type="evidence" value="ECO:0007669"/>
    <property type="project" value="UniProtKB-UniRule"/>
</dbReference>
<feature type="binding site" evidence="10 13">
    <location>
        <position position="33"/>
    </location>
    <ligand>
        <name>a divalent metal cation</name>
        <dbReference type="ChEBI" id="CHEBI:60240"/>
    </ligand>
</feature>
<evidence type="ECO:0000256" key="4">
    <source>
        <dbReference type="ARBA" id="ARBA00001947"/>
    </source>
</evidence>
<dbReference type="GO" id="GO:0006098">
    <property type="term" value="P:pentose-phosphate shunt"/>
    <property type="evidence" value="ECO:0007669"/>
    <property type="project" value="UniProtKB-UniRule"/>
</dbReference>
<dbReference type="AlphaFoldDB" id="A0A3S4SIM3"/>
<dbReference type="PIRSF" id="PIRSF001461">
    <property type="entry name" value="RPE"/>
    <property type="match status" value="1"/>
</dbReference>
<evidence type="ECO:0000256" key="13">
    <source>
        <dbReference type="PIRSR" id="PIRSR001461-2"/>
    </source>
</evidence>
<dbReference type="CDD" id="cd00429">
    <property type="entry name" value="RPE"/>
    <property type="match status" value="1"/>
</dbReference>
<evidence type="ECO:0000313" key="15">
    <source>
        <dbReference type="EMBL" id="VEG84728.1"/>
    </source>
</evidence>
<keyword evidence="10 11" id="KW-0119">Carbohydrate metabolism</keyword>
<comment type="function">
    <text evidence="10">Catalyzes the reversible epimerization of D-ribulose 5-phosphate to D-xylulose 5-phosphate.</text>
</comment>
<feature type="binding site" evidence="10 14">
    <location>
        <begin position="140"/>
        <end position="143"/>
    </location>
    <ligand>
        <name>substrate</name>
    </ligand>
</feature>
<feature type="binding site" evidence="14">
    <location>
        <position position="175"/>
    </location>
    <ligand>
        <name>substrate</name>
    </ligand>
</feature>
<accession>A0A3S4SIM3</accession>
<dbReference type="EC" id="5.1.3.1" evidence="7 10"/>
<feature type="binding site" evidence="10 14">
    <location>
        <position position="64"/>
    </location>
    <ligand>
        <name>substrate</name>
    </ligand>
</feature>
<evidence type="ECO:0000256" key="1">
    <source>
        <dbReference type="ARBA" id="ARBA00001782"/>
    </source>
</evidence>
<evidence type="ECO:0000256" key="3">
    <source>
        <dbReference type="ARBA" id="ARBA00001941"/>
    </source>
</evidence>
<keyword evidence="9 10" id="KW-0413">Isomerase</keyword>
<evidence type="ECO:0000256" key="12">
    <source>
        <dbReference type="PIRSR" id="PIRSR001461-1"/>
    </source>
</evidence>
<comment type="pathway">
    <text evidence="10">Carbohydrate degradation.</text>
</comment>
<evidence type="ECO:0000313" key="16">
    <source>
        <dbReference type="Proteomes" id="UP000278157"/>
    </source>
</evidence>
<comment type="catalytic activity">
    <reaction evidence="1 10 11">
        <text>D-ribulose 5-phosphate = D-xylulose 5-phosphate</text>
        <dbReference type="Rhea" id="RHEA:13677"/>
        <dbReference type="ChEBI" id="CHEBI:57737"/>
        <dbReference type="ChEBI" id="CHEBI:58121"/>
        <dbReference type="EC" id="5.1.3.1"/>
    </reaction>
</comment>
<dbReference type="InterPro" id="IPR013785">
    <property type="entry name" value="Aldolase_TIM"/>
</dbReference>
<dbReference type="GO" id="GO:0019323">
    <property type="term" value="P:pentose catabolic process"/>
    <property type="evidence" value="ECO:0007669"/>
    <property type="project" value="UniProtKB-UniRule"/>
</dbReference>
<evidence type="ECO:0000256" key="10">
    <source>
        <dbReference type="HAMAP-Rule" id="MF_02227"/>
    </source>
</evidence>
<dbReference type="NCBIfam" id="TIGR01163">
    <property type="entry name" value="rpe"/>
    <property type="match status" value="1"/>
</dbReference>
<comment type="cofactor">
    <cofactor evidence="10 13">
        <name>a divalent metal cation</name>
        <dbReference type="ChEBI" id="CHEBI:60240"/>
    </cofactor>
    <text evidence="10 13">Binds 1 divalent metal cation per subunit.</text>
</comment>
<comment type="similarity">
    <text evidence="6 10 11">Belongs to the ribulose-phosphate 3-epimerase family.</text>
</comment>
<evidence type="ECO:0000256" key="11">
    <source>
        <dbReference type="PIRNR" id="PIRNR001461"/>
    </source>
</evidence>
<keyword evidence="13" id="KW-0862">Zinc</keyword>
<sequence length="215" mass="23786">MYVAPSLLSANFLKLEEEIKAVSEAGADLLHIDVMDGHFVPNLTFGPCVLEKISSISSVPLDVHLMVKDVSKFVELFLPLKPKFLSFHIEAEAHPIKLCEYLRTQGIHPAITLNPHTPISSLEHLIEFVDMVLLMSVNPGFGGQKFLPLVYDKIRELRALIEKKQAKVFIEVDGGVNGLNAADLEEAGADILVAGNYIFSSNDYKNAIKSLKLEF</sequence>
<dbReference type="Gene3D" id="3.20.20.70">
    <property type="entry name" value="Aldolase class I"/>
    <property type="match status" value="1"/>
</dbReference>
<dbReference type="RefSeq" id="WP_027303977.1">
    <property type="nucleotide sequence ID" value="NZ_CBCRZS010000006.1"/>
</dbReference>
<evidence type="ECO:0000256" key="2">
    <source>
        <dbReference type="ARBA" id="ARBA00001936"/>
    </source>
</evidence>
<dbReference type="EMBL" id="LR134372">
    <property type="protein sequence ID" value="VEG84728.1"/>
    <property type="molecule type" value="Genomic_DNA"/>
</dbReference>
<comment type="cofactor">
    <cofactor evidence="2">
        <name>Mn(2+)</name>
        <dbReference type="ChEBI" id="CHEBI:29035"/>
    </cofactor>
</comment>
<dbReference type="Pfam" id="PF00834">
    <property type="entry name" value="Ribul_P_3_epim"/>
    <property type="match status" value="1"/>
</dbReference>
<protein>
    <recommendedName>
        <fullName evidence="7 10">Ribulose-phosphate 3-epimerase</fullName>
        <ecNumber evidence="7 10">5.1.3.1</ecNumber>
    </recommendedName>
</protein>
<feature type="active site" description="Proton acceptor" evidence="10 12">
    <location>
        <position position="33"/>
    </location>
</feature>
<comment type="cofactor">
    <cofactor evidence="5">
        <name>Fe(2+)</name>
        <dbReference type="ChEBI" id="CHEBI:29033"/>
    </cofactor>
</comment>
<dbReference type="InterPro" id="IPR000056">
    <property type="entry name" value="Ribul_P_3_epim-like"/>
</dbReference>
<comment type="cofactor">
    <cofactor evidence="4">
        <name>Zn(2+)</name>
        <dbReference type="ChEBI" id="CHEBI:29105"/>
    </cofactor>
</comment>
<proteinExistence type="inferred from homology"/>
<name>A0A3S4SIM3_CAMUP</name>
<keyword evidence="13" id="KW-0170">Cobalt</keyword>